<dbReference type="PANTHER" id="PTHR35162">
    <property type="entry name" value="OS08G0516600 PROTEIN"/>
    <property type="match status" value="1"/>
</dbReference>
<protein>
    <submittedName>
        <fullName evidence="2">Uncharacterized protein</fullName>
    </submittedName>
</protein>
<dbReference type="PANTHER" id="PTHR35162:SF6">
    <property type="match status" value="1"/>
</dbReference>
<dbReference type="STRING" id="4565.A0A3B6NLG9"/>
<evidence type="ECO:0000256" key="1">
    <source>
        <dbReference type="SAM" id="MobiDB-lite"/>
    </source>
</evidence>
<dbReference type="Gramene" id="TraesCAD_scaffold_042661_01G000800.1">
    <property type="protein sequence ID" value="TraesCAD_scaffold_042661_01G000800.1"/>
    <property type="gene ID" value="TraesCAD_scaffold_042661_01G000800"/>
</dbReference>
<dbReference type="Gramene" id="TraesWEE_scaffold_036472_01G000800.1">
    <property type="protein sequence ID" value="TraesWEE_scaffold_036472_01G000800.1"/>
    <property type="gene ID" value="TraesWEE_scaffold_036472_01G000800"/>
</dbReference>
<dbReference type="Gramene" id="TraesLAC6A03G03220360.1">
    <property type="protein sequence ID" value="TraesLAC6A03G03220360.1.CDS1"/>
    <property type="gene ID" value="TraesLAC6A03G03220360"/>
</dbReference>
<dbReference type="Gramene" id="TraesCS6A03G0217200.1">
    <property type="protein sequence ID" value="TraesCS6A03G0217200.1.CDS1"/>
    <property type="gene ID" value="TraesCS6A03G0217200"/>
</dbReference>
<proteinExistence type="predicted"/>
<feature type="compositionally biased region" description="Acidic residues" evidence="1">
    <location>
        <begin position="62"/>
        <end position="76"/>
    </location>
</feature>
<reference evidence="2" key="2">
    <citation type="submission" date="2018-10" db="UniProtKB">
        <authorList>
            <consortium name="EnsemblPlants"/>
        </authorList>
    </citation>
    <scope>IDENTIFICATION</scope>
</reference>
<organism evidence="2">
    <name type="scientific">Triticum aestivum</name>
    <name type="common">Wheat</name>
    <dbReference type="NCBI Taxonomy" id="4565"/>
    <lineage>
        <taxon>Eukaryota</taxon>
        <taxon>Viridiplantae</taxon>
        <taxon>Streptophyta</taxon>
        <taxon>Embryophyta</taxon>
        <taxon>Tracheophyta</taxon>
        <taxon>Spermatophyta</taxon>
        <taxon>Magnoliopsida</taxon>
        <taxon>Liliopsida</taxon>
        <taxon>Poales</taxon>
        <taxon>Poaceae</taxon>
        <taxon>BOP clade</taxon>
        <taxon>Pooideae</taxon>
        <taxon>Triticodae</taxon>
        <taxon>Triticeae</taxon>
        <taxon>Triticinae</taxon>
        <taxon>Triticum</taxon>
    </lineage>
</organism>
<evidence type="ECO:0000313" key="2">
    <source>
        <dbReference type="EnsemblPlants" id="TraesCS6A02G094700.1.cds1"/>
    </source>
</evidence>
<sequence length="142" mass="15246">MGLQEMAKLQLHHHGGMRAAGNDGDQAAGGGGGRKKAASAAVWIAVPLRPVKVGRRRHGGETEEEQKEEEKEEEEVTTPRGKGCTIPWEAATCPPAPKKARTAVAIFADRRCNRDDGEAAEYFRVPADLDSVFAVSRVAEAN</sequence>
<feature type="region of interest" description="Disordered" evidence="1">
    <location>
        <begin position="52"/>
        <end position="89"/>
    </location>
</feature>
<dbReference type="OrthoDB" id="674290at2759"/>
<keyword evidence="3" id="KW-1185">Reference proteome</keyword>
<dbReference type="Gramene" id="TraesRN6A0100182400.1">
    <property type="protein sequence ID" value="TraesRN6A0100182400.1"/>
    <property type="gene ID" value="TraesRN6A0100182400"/>
</dbReference>
<dbReference type="Gramene" id="TraesMAC6A03G03265820.1">
    <property type="protein sequence ID" value="TraesMAC6A03G03265820.1.CDS1"/>
    <property type="gene ID" value="TraesMAC6A03G03265820"/>
</dbReference>
<dbReference type="AlphaFoldDB" id="A0A3B6NLG9"/>
<dbReference type="Proteomes" id="UP000019116">
    <property type="component" value="Chromosome 6A"/>
</dbReference>
<dbReference type="Gramene" id="TraesPARA_EIv1.0_1909700.1">
    <property type="protein sequence ID" value="TraesPARA_EIv1.0_1909700.1.CDS1"/>
    <property type="gene ID" value="TraesPARA_EIv1.0_1909700"/>
</dbReference>
<dbReference type="Gramene" id="TraesLDM6A03G03269710.1">
    <property type="protein sequence ID" value="TraesLDM6A03G03269710.1.CDS1"/>
    <property type="gene ID" value="TraesLDM6A03G03269710"/>
</dbReference>
<reference evidence="2" key="1">
    <citation type="submission" date="2018-08" db="EMBL/GenBank/DDBJ databases">
        <authorList>
            <person name="Rossello M."/>
        </authorList>
    </citation>
    <scope>NUCLEOTIDE SEQUENCE [LARGE SCALE GENOMIC DNA]</scope>
    <source>
        <strain evidence="2">cv. Chinese Spring</strain>
    </source>
</reference>
<dbReference type="OMA" id="CTIPWEA"/>
<dbReference type="Gramene" id="TraesNOR6A03G03297440.1">
    <property type="protein sequence ID" value="TraesNOR6A03G03297440.1.CDS1"/>
    <property type="gene ID" value="TraesNOR6A03G03297440"/>
</dbReference>
<dbReference type="EnsemblPlants" id="TraesCS6A02G094700.1">
    <property type="protein sequence ID" value="TraesCS6A02G094700.1.cds1"/>
    <property type="gene ID" value="TraesCS6A02G094700"/>
</dbReference>
<dbReference type="Gramene" id="TraesCS6A02G094700.1">
    <property type="protein sequence ID" value="TraesCS6A02G094700.1.cds1"/>
    <property type="gene ID" value="TraesCS6A02G094700"/>
</dbReference>
<evidence type="ECO:0000313" key="3">
    <source>
        <dbReference type="Proteomes" id="UP000019116"/>
    </source>
</evidence>
<dbReference type="InterPro" id="IPR053115">
    <property type="entry name" value="CDK_inhibitor"/>
</dbReference>
<name>A0A3B6NLG9_WHEAT</name>
<dbReference type="Gramene" id="TraesSTA6A03G03256540.1">
    <property type="protein sequence ID" value="TraesSTA6A03G03256540.1.CDS1"/>
    <property type="gene ID" value="TraesSTA6A03G03256540"/>
</dbReference>
<dbReference type="Gramene" id="TraesCLE_scaffold_033287_01G000200.1">
    <property type="protein sequence ID" value="TraesCLE_scaffold_033287_01G000200.1"/>
    <property type="gene ID" value="TraesCLE_scaffold_033287_01G000200"/>
</dbReference>
<feature type="region of interest" description="Disordered" evidence="1">
    <location>
        <begin position="12"/>
        <end position="36"/>
    </location>
</feature>
<accession>A0A3B6NLG9</accession>